<dbReference type="Gene3D" id="3.90.1300.10">
    <property type="entry name" value="Amidase signature (AS) domain"/>
    <property type="match status" value="1"/>
</dbReference>
<dbReference type="SUPFAM" id="SSF75304">
    <property type="entry name" value="Amidase signature (AS) enzymes"/>
    <property type="match status" value="1"/>
</dbReference>
<keyword evidence="2" id="KW-0808">Transferase</keyword>
<name>A0A370HYU9_9NOCA</name>
<reference evidence="2 3" key="1">
    <citation type="submission" date="2018-07" db="EMBL/GenBank/DDBJ databases">
        <title>Genomic Encyclopedia of Type Strains, Phase IV (KMG-IV): sequencing the most valuable type-strain genomes for metagenomic binning, comparative biology and taxonomic classification.</title>
        <authorList>
            <person name="Goeker M."/>
        </authorList>
    </citation>
    <scope>NUCLEOTIDE SEQUENCE [LARGE SCALE GENOMIC DNA]</scope>
    <source>
        <strain evidence="2 3">DSM 44290</strain>
    </source>
</reference>
<dbReference type="PANTHER" id="PTHR11895:SF176">
    <property type="entry name" value="AMIDASE AMID-RELATED"/>
    <property type="match status" value="1"/>
</dbReference>
<evidence type="ECO:0000313" key="3">
    <source>
        <dbReference type="Proteomes" id="UP000254869"/>
    </source>
</evidence>
<dbReference type="InterPro" id="IPR000120">
    <property type="entry name" value="Amidase"/>
</dbReference>
<dbReference type="GO" id="GO:0016740">
    <property type="term" value="F:transferase activity"/>
    <property type="evidence" value="ECO:0007669"/>
    <property type="project" value="UniProtKB-KW"/>
</dbReference>
<evidence type="ECO:0000259" key="1">
    <source>
        <dbReference type="Pfam" id="PF01425"/>
    </source>
</evidence>
<protein>
    <submittedName>
        <fullName evidence="2">Aspartyl-tRNA(Asn)/glutamyl-tRNA(Gln) amidotransferase subunit A</fullName>
    </submittedName>
</protein>
<dbReference type="STRING" id="1210086.GCA_001613105_07008"/>
<proteinExistence type="predicted"/>
<keyword evidence="3" id="KW-1185">Reference proteome</keyword>
<accession>A0A370HYU9</accession>
<feature type="domain" description="Amidase" evidence="1">
    <location>
        <begin position="27"/>
        <end position="450"/>
    </location>
</feature>
<comment type="caution">
    <text evidence="2">The sequence shown here is derived from an EMBL/GenBank/DDBJ whole genome shotgun (WGS) entry which is preliminary data.</text>
</comment>
<evidence type="ECO:0000313" key="2">
    <source>
        <dbReference type="EMBL" id="RDI63645.1"/>
    </source>
</evidence>
<gene>
    <name evidence="2" type="ORF">DFR76_110342</name>
</gene>
<dbReference type="PANTHER" id="PTHR11895">
    <property type="entry name" value="TRANSAMIDASE"/>
    <property type="match status" value="1"/>
</dbReference>
<dbReference type="Pfam" id="PF01425">
    <property type="entry name" value="Amidase"/>
    <property type="match status" value="1"/>
</dbReference>
<dbReference type="AlphaFoldDB" id="A0A370HYU9"/>
<dbReference type="Proteomes" id="UP000254869">
    <property type="component" value="Unassembled WGS sequence"/>
</dbReference>
<dbReference type="RefSeq" id="WP_068006771.1">
    <property type="nucleotide sequence ID" value="NZ_QQBC01000010.1"/>
</dbReference>
<dbReference type="InterPro" id="IPR023631">
    <property type="entry name" value="Amidase_dom"/>
</dbReference>
<sequence>MTESASKPTTITAAAAALRAGQVRAAELVERALAAADTYDEKFGVYLTRFDQRAREQAERVDRKIAAGVPLTPLDGIPIGVKDILAHSAGPTTAQSLVLDPAWAASVGDCAVVRRLEAAGAIVTGKTTTMEFALGVPDPAKPFPVPRNPWDAARWAGGSSSGSGSGLATGMFLGAIGTDTVGSIRIPAAYCGVTGLKPTFGRVPKSGVVPLAYTLDHVGPMATTAADCALLLSVLAGHDDEDPYSSTEPVADYSAALTGELRGVTIGVDDLARFIGGLADPEQPARFDAAIEALRRAGAAIVPVEIPFYTELSAVEVVVLACEASAYHHATLRSRWDDYSRSTRIALAAAATPTGMDYVQAQRVRHVAQREMAALFTEVDLIATPTGHLGAPPLSALSQSQPLAVLAGLHTGYWNPLGNPVVAVPIGLSAEGLPLSMSLSGRHFDEATVLRAADAYQHHTDHHRRTPAALR</sequence>
<dbReference type="InterPro" id="IPR036928">
    <property type="entry name" value="AS_sf"/>
</dbReference>
<dbReference type="EMBL" id="QQBC01000010">
    <property type="protein sequence ID" value="RDI63645.1"/>
    <property type="molecule type" value="Genomic_DNA"/>
</dbReference>
<organism evidence="2 3">
    <name type="scientific">Nocardia pseudobrasiliensis</name>
    <dbReference type="NCBI Taxonomy" id="45979"/>
    <lineage>
        <taxon>Bacteria</taxon>
        <taxon>Bacillati</taxon>
        <taxon>Actinomycetota</taxon>
        <taxon>Actinomycetes</taxon>
        <taxon>Mycobacteriales</taxon>
        <taxon>Nocardiaceae</taxon>
        <taxon>Nocardia</taxon>
    </lineage>
</organism>